<dbReference type="RefSeq" id="WP_190301946.1">
    <property type="nucleotide sequence ID" value="NZ_JACOIJ010000011.1"/>
</dbReference>
<keyword evidence="1" id="KW-1133">Transmembrane helix</keyword>
<organism evidence="2 3">
    <name type="scientific">Sphingobacterium litopenaei</name>
    <dbReference type="NCBI Taxonomy" id="2763500"/>
    <lineage>
        <taxon>Bacteria</taxon>
        <taxon>Pseudomonadati</taxon>
        <taxon>Bacteroidota</taxon>
        <taxon>Sphingobacteriia</taxon>
        <taxon>Sphingobacteriales</taxon>
        <taxon>Sphingobacteriaceae</taxon>
        <taxon>Sphingobacterium</taxon>
    </lineage>
</organism>
<comment type="caution">
    <text evidence="2">The sequence shown here is derived from an EMBL/GenBank/DDBJ whole genome shotgun (WGS) entry which is preliminary data.</text>
</comment>
<keyword evidence="1" id="KW-0472">Membrane</keyword>
<evidence type="ECO:0008006" key="4">
    <source>
        <dbReference type="Google" id="ProtNLM"/>
    </source>
</evidence>
<feature type="transmembrane region" description="Helical" evidence="1">
    <location>
        <begin position="351"/>
        <end position="371"/>
    </location>
</feature>
<protein>
    <recommendedName>
        <fullName evidence="4">Replication restart DNA helicase PriA</fullName>
    </recommendedName>
</protein>
<dbReference type="Proteomes" id="UP000651271">
    <property type="component" value="Unassembled WGS sequence"/>
</dbReference>
<accession>A0ABR7YDQ1</accession>
<sequence length="374" mass="42659">MSFEDKTAEIKKNLQCAGCGAPLHYLPGTSFMLCSYCGAKNEIPQMDVTQLTLNLTPIPIEDYSAALANKKDDVLHQETEIASCTNCGASTTLDSHIVSTNCPFCASPLVIDHHTERVIRPNALLPFGIDYKIALANLKKWGKTLWFAPNDLKYVLDAHSVNGLKGLYIPYWSYNAFVESEYEGERGDYYYENRTVRDNDGKTRTIQERRTRWRRTSGVVSGQLEDILISASTSLSQSDANKVNSWNLEKLVPFDEKYLSGFLAQTFQKNHQDGFELAKEVIDQEVQYWIRRDIGGDEQRIRDYDMELSDVTLRYILLPLYMSSYQYKNKTYSVLINAFSGRVYGARPYSFWKIFFLVVTILIVLAIYFATTGS</sequence>
<keyword evidence="1" id="KW-0812">Transmembrane</keyword>
<gene>
    <name evidence="2" type="ORF">H8B04_07480</name>
</gene>
<evidence type="ECO:0000256" key="1">
    <source>
        <dbReference type="SAM" id="Phobius"/>
    </source>
</evidence>
<reference evidence="2 3" key="1">
    <citation type="submission" date="2020-08" db="EMBL/GenBank/DDBJ databases">
        <title>Sphingobacterium sp. DN04309 isolated from aquaculture water.</title>
        <authorList>
            <person name="Zhang M."/>
        </authorList>
    </citation>
    <scope>NUCLEOTIDE SEQUENCE [LARGE SCALE GENOMIC DNA]</scope>
    <source>
        <strain evidence="2 3">DN04309</strain>
    </source>
</reference>
<dbReference type="EMBL" id="JACOIJ010000011">
    <property type="protein sequence ID" value="MBD1429409.1"/>
    <property type="molecule type" value="Genomic_DNA"/>
</dbReference>
<evidence type="ECO:0000313" key="3">
    <source>
        <dbReference type="Proteomes" id="UP000651271"/>
    </source>
</evidence>
<evidence type="ECO:0000313" key="2">
    <source>
        <dbReference type="EMBL" id="MBD1429409.1"/>
    </source>
</evidence>
<proteinExistence type="predicted"/>
<name>A0ABR7YDQ1_9SPHI</name>
<keyword evidence="3" id="KW-1185">Reference proteome</keyword>
<dbReference type="NCBIfam" id="TIGR01053">
    <property type="entry name" value="LSD1"/>
    <property type="match status" value="1"/>
</dbReference>